<keyword evidence="7" id="KW-1185">Reference proteome</keyword>
<name>A6DSH3_9BACT</name>
<feature type="signal peptide" evidence="4">
    <location>
        <begin position="1"/>
        <end position="21"/>
    </location>
</feature>
<dbReference type="STRING" id="313628.LNTAR_09801"/>
<organism evidence="6 7">
    <name type="scientific">Lentisphaera araneosa HTCC2155</name>
    <dbReference type="NCBI Taxonomy" id="313628"/>
    <lineage>
        <taxon>Bacteria</taxon>
        <taxon>Pseudomonadati</taxon>
        <taxon>Lentisphaerota</taxon>
        <taxon>Lentisphaeria</taxon>
        <taxon>Lentisphaerales</taxon>
        <taxon>Lentisphaeraceae</taxon>
        <taxon>Lentisphaera</taxon>
    </lineage>
</organism>
<feature type="compositionally biased region" description="Basic residues" evidence="3">
    <location>
        <begin position="438"/>
        <end position="455"/>
    </location>
</feature>
<dbReference type="Proteomes" id="UP000004947">
    <property type="component" value="Unassembled WGS sequence"/>
</dbReference>
<dbReference type="AlphaFoldDB" id="A6DSH3"/>
<evidence type="ECO:0000259" key="5">
    <source>
        <dbReference type="Pfam" id="PF00884"/>
    </source>
</evidence>
<reference evidence="6 7" key="1">
    <citation type="journal article" date="2010" name="J. Bacteriol.">
        <title>Genome sequence of Lentisphaera araneosa HTCC2155T, the type species of the order Lentisphaerales in the phylum Lentisphaerae.</title>
        <authorList>
            <person name="Thrash J.C."/>
            <person name="Cho J.C."/>
            <person name="Vergin K.L."/>
            <person name="Morris R.M."/>
            <person name="Giovannoni S.J."/>
        </authorList>
    </citation>
    <scope>NUCLEOTIDE SEQUENCE [LARGE SCALE GENOMIC DNA]</scope>
    <source>
        <strain evidence="6 7">HTCC2155</strain>
    </source>
</reference>
<feature type="chain" id="PRO_5002691410" evidence="4">
    <location>
        <begin position="22"/>
        <end position="455"/>
    </location>
</feature>
<accession>A6DSH3</accession>
<evidence type="ECO:0000256" key="1">
    <source>
        <dbReference type="ARBA" id="ARBA00008779"/>
    </source>
</evidence>
<protein>
    <submittedName>
        <fullName evidence="6">N-acetylgalactosamine 6-sulfatase (GALNS)</fullName>
    </submittedName>
</protein>
<feature type="domain" description="Sulfatase N-terminal" evidence="5">
    <location>
        <begin position="25"/>
        <end position="332"/>
    </location>
</feature>
<dbReference type="SUPFAM" id="SSF53649">
    <property type="entry name" value="Alkaline phosphatase-like"/>
    <property type="match status" value="1"/>
</dbReference>
<dbReference type="Gene3D" id="3.30.1120.10">
    <property type="match status" value="1"/>
</dbReference>
<dbReference type="eggNOG" id="COG3119">
    <property type="taxonomic scope" value="Bacteria"/>
</dbReference>
<keyword evidence="2" id="KW-0378">Hydrolase</keyword>
<dbReference type="InterPro" id="IPR000917">
    <property type="entry name" value="Sulfatase_N"/>
</dbReference>
<dbReference type="InterPro" id="IPR017850">
    <property type="entry name" value="Alkaline_phosphatase_core_sf"/>
</dbReference>
<dbReference type="InterPro" id="IPR050738">
    <property type="entry name" value="Sulfatase"/>
</dbReference>
<comment type="caution">
    <text evidence="6">The sequence shown here is derived from an EMBL/GenBank/DDBJ whole genome shotgun (WGS) entry which is preliminary data.</text>
</comment>
<comment type="similarity">
    <text evidence="1">Belongs to the sulfatase family.</text>
</comment>
<evidence type="ECO:0000313" key="7">
    <source>
        <dbReference type="Proteomes" id="UP000004947"/>
    </source>
</evidence>
<dbReference type="OrthoDB" id="9783154at2"/>
<dbReference type="Gene3D" id="3.40.720.10">
    <property type="entry name" value="Alkaline Phosphatase, subunit A"/>
    <property type="match status" value="1"/>
</dbReference>
<dbReference type="EMBL" id="ABCK01000030">
    <property type="protein sequence ID" value="EDM25418.1"/>
    <property type="molecule type" value="Genomic_DNA"/>
</dbReference>
<dbReference type="PANTHER" id="PTHR42693">
    <property type="entry name" value="ARYLSULFATASE FAMILY MEMBER"/>
    <property type="match status" value="1"/>
</dbReference>
<evidence type="ECO:0000313" key="6">
    <source>
        <dbReference type="EMBL" id="EDM25418.1"/>
    </source>
</evidence>
<dbReference type="RefSeq" id="WP_007280782.1">
    <property type="nucleotide sequence ID" value="NZ_ABCK01000030.1"/>
</dbReference>
<dbReference type="Pfam" id="PF00884">
    <property type="entry name" value="Sulfatase"/>
    <property type="match status" value="1"/>
</dbReference>
<keyword evidence="4" id="KW-0732">Signal</keyword>
<dbReference type="PANTHER" id="PTHR42693:SF53">
    <property type="entry name" value="ENDO-4-O-SULFATASE"/>
    <property type="match status" value="1"/>
</dbReference>
<gene>
    <name evidence="6" type="ORF">LNTAR_09801</name>
</gene>
<sequence>MINSFTKLFLALLCVNFVALADSKPNIIVILSDDQGYADVSYNPEHDDYISTPHTDALAKSGVIFHRGYTSGSVCSTTRSGLMTGRYQQRYGIYTAGEGGTGTDLNAKFIPNYLKEAGYKSMAFGKWHLGHEMKYHPLHRGFDDFYGFMGRGAHDFFRLEKEYDGKFGGPIYRGLEPIDDKGYLTTRITEETVKFIEENKDKPFFAYVAYNAVHTPAQAPAEDIKAVSGDETRDILVAMLKHLDLGVGEIVKTLKKHDIYENTIIIYLSDNGGAKSMVANNKPLRGVKHDIYDGGIRVPFLMSWPAQIKAGQDTQSPVISLDILPTLLDAAGLPALSDIDGESMLPVIRGDKDNLDRPFFWNHGDGQTGIQLNNWKLVFNKGVTELYKISDDIGESKNLAASHPEKVQALQKIYDKWLSQMATPMSKNTIVKWDPNKTKKAKKGKKDKTKKNSKK</sequence>
<feature type="region of interest" description="Disordered" evidence="3">
    <location>
        <begin position="428"/>
        <end position="455"/>
    </location>
</feature>
<dbReference type="GO" id="GO:0004065">
    <property type="term" value="F:arylsulfatase activity"/>
    <property type="evidence" value="ECO:0007669"/>
    <property type="project" value="TreeGrafter"/>
</dbReference>
<evidence type="ECO:0000256" key="4">
    <source>
        <dbReference type="SAM" id="SignalP"/>
    </source>
</evidence>
<evidence type="ECO:0000256" key="3">
    <source>
        <dbReference type="SAM" id="MobiDB-lite"/>
    </source>
</evidence>
<proteinExistence type="inferred from homology"/>
<evidence type="ECO:0000256" key="2">
    <source>
        <dbReference type="ARBA" id="ARBA00022801"/>
    </source>
</evidence>